<protein>
    <submittedName>
        <fullName evidence="2">Uncharacterized protein</fullName>
    </submittedName>
</protein>
<evidence type="ECO:0000313" key="2">
    <source>
        <dbReference type="EMBL" id="OXV05318.1"/>
    </source>
</evidence>
<keyword evidence="3" id="KW-1185">Reference proteome</keyword>
<gene>
    <name evidence="2" type="ORF">Egran_06914</name>
</gene>
<sequence length="51" mass="5410">MALTVHRVVTSPQSVEQIARMAQQPADPSPILAENGKIPDKGGRDLREGGS</sequence>
<evidence type="ECO:0000256" key="1">
    <source>
        <dbReference type="SAM" id="MobiDB-lite"/>
    </source>
</evidence>
<organism evidence="2 3">
    <name type="scientific">Elaphomyces granulatus</name>
    <dbReference type="NCBI Taxonomy" id="519963"/>
    <lineage>
        <taxon>Eukaryota</taxon>
        <taxon>Fungi</taxon>
        <taxon>Dikarya</taxon>
        <taxon>Ascomycota</taxon>
        <taxon>Pezizomycotina</taxon>
        <taxon>Eurotiomycetes</taxon>
        <taxon>Eurotiomycetidae</taxon>
        <taxon>Eurotiales</taxon>
        <taxon>Elaphomycetaceae</taxon>
        <taxon>Elaphomyces</taxon>
    </lineage>
</organism>
<name>A0A232LMU7_9EURO</name>
<feature type="compositionally biased region" description="Basic and acidic residues" evidence="1">
    <location>
        <begin position="37"/>
        <end position="51"/>
    </location>
</feature>
<feature type="region of interest" description="Disordered" evidence="1">
    <location>
        <begin position="19"/>
        <end position="51"/>
    </location>
</feature>
<comment type="caution">
    <text evidence="2">The sequence shown here is derived from an EMBL/GenBank/DDBJ whole genome shotgun (WGS) entry which is preliminary data.</text>
</comment>
<proteinExistence type="predicted"/>
<evidence type="ECO:0000313" key="3">
    <source>
        <dbReference type="Proteomes" id="UP000243515"/>
    </source>
</evidence>
<dbReference type="EMBL" id="NPHW01007186">
    <property type="protein sequence ID" value="OXV05318.1"/>
    <property type="molecule type" value="Genomic_DNA"/>
</dbReference>
<dbReference type="AlphaFoldDB" id="A0A232LMU7"/>
<dbReference type="Proteomes" id="UP000243515">
    <property type="component" value="Unassembled WGS sequence"/>
</dbReference>
<reference evidence="2 3" key="1">
    <citation type="journal article" date="2015" name="Environ. Microbiol.">
        <title>Metagenome sequence of Elaphomyces granulatus from sporocarp tissue reveals Ascomycota ectomycorrhizal fingerprints of genome expansion and a Proteobacteria-rich microbiome.</title>
        <authorList>
            <person name="Quandt C.A."/>
            <person name="Kohler A."/>
            <person name="Hesse C.N."/>
            <person name="Sharpton T.J."/>
            <person name="Martin F."/>
            <person name="Spatafora J.W."/>
        </authorList>
    </citation>
    <scope>NUCLEOTIDE SEQUENCE [LARGE SCALE GENOMIC DNA]</scope>
    <source>
        <strain evidence="2 3">OSC145934</strain>
    </source>
</reference>
<accession>A0A232LMU7</accession>